<dbReference type="PANTHER" id="PTHR48081:SF33">
    <property type="entry name" value="KYNURENINE FORMAMIDASE"/>
    <property type="match status" value="1"/>
</dbReference>
<evidence type="ECO:0000259" key="2">
    <source>
        <dbReference type="Pfam" id="PF07859"/>
    </source>
</evidence>
<dbReference type="InterPro" id="IPR013094">
    <property type="entry name" value="AB_hydrolase_3"/>
</dbReference>
<dbReference type="Pfam" id="PF07859">
    <property type="entry name" value="Abhydrolase_3"/>
    <property type="match status" value="1"/>
</dbReference>
<feature type="domain" description="Alpha/beta hydrolase fold-3" evidence="2">
    <location>
        <begin position="66"/>
        <end position="170"/>
    </location>
</feature>
<gene>
    <name evidence="3" type="ORF">A4A58_26295</name>
</gene>
<dbReference type="GO" id="GO:0016787">
    <property type="term" value="F:hydrolase activity"/>
    <property type="evidence" value="ECO:0007669"/>
    <property type="project" value="UniProtKB-KW"/>
</dbReference>
<keyword evidence="1" id="KW-0378">Hydrolase</keyword>
<reference evidence="3 4" key="1">
    <citation type="submission" date="2016-03" db="EMBL/GenBank/DDBJ databases">
        <title>Microsymbionts genomes from the relict species Vavilovia formosa (Stev.) Fed.</title>
        <authorList>
            <person name="Kopat V."/>
            <person name="Chirak E."/>
            <person name="Kimeklis A."/>
            <person name="Andronov E."/>
        </authorList>
    </citation>
    <scope>NUCLEOTIDE SEQUENCE [LARGE SCALE GENOMIC DNA]</scope>
    <source>
        <strain evidence="3 4">Vaf07</strain>
    </source>
</reference>
<dbReference type="InterPro" id="IPR029058">
    <property type="entry name" value="AB_hydrolase_fold"/>
</dbReference>
<evidence type="ECO:0000313" key="4">
    <source>
        <dbReference type="Proteomes" id="UP000076574"/>
    </source>
</evidence>
<keyword evidence="4" id="KW-1185">Reference proteome</keyword>
<dbReference type="OrthoDB" id="9771666at2"/>
<dbReference type="EMBL" id="LVYV01000009">
    <property type="protein sequence ID" value="KZD23634.1"/>
    <property type="molecule type" value="Genomic_DNA"/>
</dbReference>
<dbReference type="AlphaFoldDB" id="A0A161QQQ7"/>
<dbReference type="STRING" id="943830.A4A58_26295"/>
<protein>
    <submittedName>
        <fullName evidence="3">Esterase</fullName>
    </submittedName>
</protein>
<proteinExistence type="predicted"/>
<dbReference type="PANTHER" id="PTHR48081">
    <property type="entry name" value="AB HYDROLASE SUPERFAMILY PROTEIN C4A8.06C"/>
    <property type="match status" value="1"/>
</dbReference>
<name>A0A161QQQ7_9BRAD</name>
<dbReference type="RefSeq" id="WP_068732178.1">
    <property type="nucleotide sequence ID" value="NZ_LVYV01000009.1"/>
</dbReference>
<sequence length="272" mass="28951">MSAVIDLEAEYNNRAKVPESSVLIAGWAQDAKAYRYSFQGKRVIPYGTGARHNIDYFPAGGEGPIVVFIHGGYWQALDASFFSHLARGLNSHGISVAIPSYDLCPNVSVGDIIVQMRAATRELAKLGRRLVVSGHSAGGHLAACMLATDWRALDSALPQDLIVGAYAISGLFDLGPLVPTSINNALHLNDAGARGVSPLYWPAPLRGCLDAVVGGDEGAEYFRQSQSIVDAWGAHIPTRFEALPGANHFTAVAPMSDPQSAMVLRLKALATL</sequence>
<dbReference type="Proteomes" id="UP000076574">
    <property type="component" value="Unassembled WGS sequence"/>
</dbReference>
<organism evidence="3 4">
    <name type="scientific">Tardiphaga robiniae</name>
    <dbReference type="NCBI Taxonomy" id="943830"/>
    <lineage>
        <taxon>Bacteria</taxon>
        <taxon>Pseudomonadati</taxon>
        <taxon>Pseudomonadota</taxon>
        <taxon>Alphaproteobacteria</taxon>
        <taxon>Hyphomicrobiales</taxon>
        <taxon>Nitrobacteraceae</taxon>
        <taxon>Tardiphaga</taxon>
    </lineage>
</organism>
<dbReference type="InterPro" id="IPR050300">
    <property type="entry name" value="GDXG_lipolytic_enzyme"/>
</dbReference>
<comment type="caution">
    <text evidence="3">The sequence shown here is derived from an EMBL/GenBank/DDBJ whole genome shotgun (WGS) entry which is preliminary data.</text>
</comment>
<dbReference type="SUPFAM" id="SSF53474">
    <property type="entry name" value="alpha/beta-Hydrolases"/>
    <property type="match status" value="1"/>
</dbReference>
<accession>A0A161QQQ7</accession>
<dbReference type="Gene3D" id="3.40.50.1820">
    <property type="entry name" value="alpha/beta hydrolase"/>
    <property type="match status" value="1"/>
</dbReference>
<evidence type="ECO:0000256" key="1">
    <source>
        <dbReference type="ARBA" id="ARBA00022801"/>
    </source>
</evidence>
<evidence type="ECO:0000313" key="3">
    <source>
        <dbReference type="EMBL" id="KZD23634.1"/>
    </source>
</evidence>